<evidence type="ECO:0000313" key="1">
    <source>
        <dbReference type="EMBL" id="CEO97666.1"/>
    </source>
</evidence>
<name>A0A0G4IRF0_PLABS</name>
<dbReference type="PANTHER" id="PTHR31424:SF3">
    <property type="entry name" value="RING-TYPE DOMAIN-CONTAINING PROTEIN"/>
    <property type="match status" value="1"/>
</dbReference>
<accession>A0A0G4IRF0</accession>
<gene>
    <name evidence="1" type="ORF">PBRA_001011</name>
    <name evidence="2" type="ORF">PLBR_LOCUS5177</name>
</gene>
<evidence type="ECO:0000313" key="3">
    <source>
        <dbReference type="Proteomes" id="UP000039324"/>
    </source>
</evidence>
<dbReference type="OrthoDB" id="2381230at2759"/>
<dbReference type="EMBL" id="CDSF01000079">
    <property type="protein sequence ID" value="CEO97666.1"/>
    <property type="molecule type" value="Genomic_DNA"/>
</dbReference>
<proteinExistence type="predicted"/>
<dbReference type="PANTHER" id="PTHR31424">
    <property type="entry name" value="PROTEIN CBG23806"/>
    <property type="match status" value="1"/>
</dbReference>
<reference evidence="1 3" key="1">
    <citation type="submission" date="2015-02" db="EMBL/GenBank/DDBJ databases">
        <authorList>
            <person name="Chooi Y.-H."/>
        </authorList>
    </citation>
    <scope>NUCLEOTIDE SEQUENCE [LARGE SCALE GENOMIC DNA]</scope>
    <source>
        <strain evidence="1">E3</strain>
    </source>
</reference>
<keyword evidence="3" id="KW-1185">Reference proteome</keyword>
<evidence type="ECO:0000313" key="2">
    <source>
        <dbReference type="EMBL" id="SPQ97962.1"/>
    </source>
</evidence>
<dbReference type="AlphaFoldDB" id="A0A0G4IRF0"/>
<evidence type="ECO:0000313" key="4">
    <source>
        <dbReference type="Proteomes" id="UP000290189"/>
    </source>
</evidence>
<geneLocation type="mitochondrion" evidence="2"/>
<sequence>MDPADARRSHELNRVHTVMLIDGGESHSVLHRALRPIDEWLMLVQNSGFEYDHVLYNVRVVLTGDMKFLAIVKGLQSVNATHACPLCVKPKHAKSPSSPGGFQCACDRGGVVDRRCTHWTGADDLRSQRQADECVALASKDSYVHKGYVMESAIRSIDFDKIILDVLHANFRITDVLFQTIIQWASGTCASSDELRDVLRSIEVEFTAASKQQFSVYGQEGIRDASALEWSTLWNKSRQLLLKNVDLSTLKLGSLAEPVHEAIREHLQGICEDMANGFEELSSPERVSLDRIDAI</sequence>
<dbReference type="EMBL" id="OVEO01000008">
    <property type="protein sequence ID" value="SPQ97962.1"/>
    <property type="molecule type" value="Genomic_DNA"/>
</dbReference>
<dbReference type="Proteomes" id="UP000039324">
    <property type="component" value="Unassembled WGS sequence"/>
</dbReference>
<keyword evidence="2" id="KW-0496">Mitochondrion</keyword>
<dbReference type="Proteomes" id="UP000290189">
    <property type="component" value="Unassembled WGS sequence"/>
</dbReference>
<protein>
    <submittedName>
        <fullName evidence="1">Uncharacterized protein</fullName>
    </submittedName>
</protein>
<organism evidence="1 3">
    <name type="scientific">Plasmodiophora brassicae</name>
    <name type="common">Clubroot disease agent</name>
    <dbReference type="NCBI Taxonomy" id="37360"/>
    <lineage>
        <taxon>Eukaryota</taxon>
        <taxon>Sar</taxon>
        <taxon>Rhizaria</taxon>
        <taxon>Endomyxa</taxon>
        <taxon>Phytomyxea</taxon>
        <taxon>Plasmodiophorida</taxon>
        <taxon>Plasmodiophoridae</taxon>
        <taxon>Plasmodiophora</taxon>
    </lineage>
</organism>
<reference evidence="2 4" key="2">
    <citation type="submission" date="2018-03" db="EMBL/GenBank/DDBJ databases">
        <authorList>
            <person name="Fogelqvist J."/>
        </authorList>
    </citation>
    <scope>NUCLEOTIDE SEQUENCE [LARGE SCALE GENOMIC DNA]</scope>
</reference>